<dbReference type="InterPro" id="IPR004438">
    <property type="entry name" value="Peptidase_M3B"/>
</dbReference>
<keyword evidence="3 6" id="KW-0378">Hydrolase</keyword>
<feature type="domain" description="Peptidase M3A/M3B catalytic" evidence="7">
    <location>
        <begin position="207"/>
        <end position="585"/>
    </location>
</feature>
<dbReference type="SUPFAM" id="SSF55486">
    <property type="entry name" value="Metalloproteases ('zincins'), catalytic domain"/>
    <property type="match status" value="1"/>
</dbReference>
<dbReference type="Gene3D" id="1.10.287.830">
    <property type="entry name" value="putative peptidase helix hairpin domain like"/>
    <property type="match status" value="1"/>
</dbReference>
<dbReference type="GO" id="GO:0016787">
    <property type="term" value="F:hydrolase activity"/>
    <property type="evidence" value="ECO:0007669"/>
    <property type="project" value="UniProtKB-KW"/>
</dbReference>
<comment type="similarity">
    <text evidence="6">Belongs to the peptidase M3B family.</text>
</comment>
<dbReference type="InterPro" id="IPR001567">
    <property type="entry name" value="Pept_M3A_M3B_dom"/>
</dbReference>
<feature type="domain" description="Oligopeptidase F N-terminal" evidence="8">
    <location>
        <begin position="116"/>
        <end position="185"/>
    </location>
</feature>
<dbReference type="PANTHER" id="PTHR11804">
    <property type="entry name" value="PROTEASE M3 THIMET OLIGOPEPTIDASE-RELATED"/>
    <property type="match status" value="1"/>
</dbReference>
<organism evidence="9 10">
    <name type="scientific">Sarcina ventriculi</name>
    <name type="common">Clostridium ventriculi</name>
    <dbReference type="NCBI Taxonomy" id="1267"/>
    <lineage>
        <taxon>Bacteria</taxon>
        <taxon>Bacillati</taxon>
        <taxon>Bacillota</taxon>
        <taxon>Clostridia</taxon>
        <taxon>Eubacteriales</taxon>
        <taxon>Clostridiaceae</taxon>
        <taxon>Sarcina</taxon>
    </lineage>
</organism>
<evidence type="ECO:0000256" key="2">
    <source>
        <dbReference type="ARBA" id="ARBA00022723"/>
    </source>
</evidence>
<dbReference type="Proteomes" id="UP000095488">
    <property type="component" value="Unassembled WGS sequence"/>
</dbReference>
<dbReference type="Gene3D" id="1.20.140.70">
    <property type="entry name" value="Oligopeptidase f, N-terminal domain"/>
    <property type="match status" value="1"/>
</dbReference>
<evidence type="ECO:0000313" key="10">
    <source>
        <dbReference type="Proteomes" id="UP000095488"/>
    </source>
</evidence>
<evidence type="ECO:0000259" key="8">
    <source>
        <dbReference type="Pfam" id="PF08439"/>
    </source>
</evidence>
<dbReference type="Pfam" id="PF08439">
    <property type="entry name" value="Peptidase_M3_N"/>
    <property type="match status" value="1"/>
</dbReference>
<comment type="cofactor">
    <cofactor evidence="6">
        <name>Zn(2+)</name>
        <dbReference type="ChEBI" id="CHEBI:29105"/>
    </cofactor>
    <text evidence="6">Binds 1 zinc ion.</text>
</comment>
<reference evidence="9 10" key="1">
    <citation type="submission" date="2015-09" db="EMBL/GenBank/DDBJ databases">
        <authorList>
            <consortium name="Pathogen Informatics"/>
        </authorList>
    </citation>
    <scope>NUCLEOTIDE SEQUENCE [LARGE SCALE GENOMIC DNA]</scope>
    <source>
        <strain evidence="9 10">2789STDY5834858</strain>
    </source>
</reference>
<keyword evidence="4 6" id="KW-0862">Zinc</keyword>
<dbReference type="NCBIfam" id="TIGR00181">
    <property type="entry name" value="pepF"/>
    <property type="match status" value="1"/>
</dbReference>
<evidence type="ECO:0000256" key="3">
    <source>
        <dbReference type="ARBA" id="ARBA00022801"/>
    </source>
</evidence>
<accession>A0ABM9UNF8</accession>
<sequence length="601" mass="69762">MSEVKKLRLREDIPSSYKWNIEKIYKDSTQWEEEFENLKGKSKSLLNFQGTLKDKENLKAYLSLDEELSRTLEKLYVFAHMKSHEDTQNAKFQSLASKIDVFMAEFSSYTAFFVPEILSLDENKFFCMIDNDKDLKLYNTFFKTIFKEKPHILSKEVEEVIASVSNCLGSSESIFSILTNADMSFGTIKDEEGNLIELSEGNYSNFIKSKNKDVRKSAFELLFGTYKKYENTIAKTLTSSIRSAIFLSKTRKYKSTLEASLNPNDIPVDVYTNAINTIDENLNSLHRYVSLKKKLLKLDEIHMYDLYVPVIDMPKEHIEYEDAVKIVEEALKPLGEEYLGIFDEGIKNGWVDVFENKGKRSGAYSWGSYDTMPYVLLNYNFDLHDVSTLAHEMGHSIHSYYTRNNQPYVYGNYTLFCAEVASTTNEILLINYLINKETNLNKKLYLINQELEQIRTTVYRQLMFAEFELVTHKTLEEGGDLTSKDLNKIWLDLNKKYFGDEIIIDKDIEIEWARIPHFYSHFYVYQYATGYAAASSFATSILNKEDNAVETYKEFLKAGASLYPVDTLKKAKVDMTTDKPLKDTIKRFNELLDMLEELIDD</sequence>
<name>A0ABM9UNF8_SARVE</name>
<dbReference type="EC" id="3.4.24.-" evidence="6"/>
<protein>
    <recommendedName>
        <fullName evidence="6">Oligopeptidase F</fullName>
        <ecNumber evidence="6">3.4.24.-</ecNumber>
    </recommendedName>
</protein>
<dbReference type="CDD" id="cd09608">
    <property type="entry name" value="M3B_PepF"/>
    <property type="match status" value="1"/>
</dbReference>
<evidence type="ECO:0000256" key="4">
    <source>
        <dbReference type="ARBA" id="ARBA00022833"/>
    </source>
</evidence>
<proteinExistence type="inferred from homology"/>
<keyword evidence="2 6" id="KW-0479">Metal-binding</keyword>
<keyword evidence="1 6" id="KW-0645">Protease</keyword>
<dbReference type="PANTHER" id="PTHR11804:SF84">
    <property type="entry name" value="SACCHAROLYSIN"/>
    <property type="match status" value="1"/>
</dbReference>
<keyword evidence="5 6" id="KW-0482">Metalloprotease</keyword>
<dbReference type="InterPro" id="IPR042088">
    <property type="entry name" value="OligoPept_F_C"/>
</dbReference>
<dbReference type="Pfam" id="PF01432">
    <property type="entry name" value="Peptidase_M3"/>
    <property type="match status" value="1"/>
</dbReference>
<gene>
    <name evidence="9" type="primary">pepF1</name>
    <name evidence="9" type="ORF">ERS852473_00751</name>
</gene>
<keyword evidence="10" id="KW-1185">Reference proteome</keyword>
<dbReference type="EMBL" id="CYZR01000002">
    <property type="protein sequence ID" value="CUN65254.1"/>
    <property type="molecule type" value="Genomic_DNA"/>
</dbReference>
<evidence type="ECO:0000313" key="9">
    <source>
        <dbReference type="EMBL" id="CUN65254.1"/>
    </source>
</evidence>
<comment type="function">
    <text evidence="6">Has oligopeptidase activity and degrades a variety of small bioactive peptides.</text>
</comment>
<dbReference type="InterPro" id="IPR013647">
    <property type="entry name" value="OligopepF_N_dom"/>
</dbReference>
<evidence type="ECO:0000256" key="5">
    <source>
        <dbReference type="ARBA" id="ARBA00023049"/>
    </source>
</evidence>
<evidence type="ECO:0000256" key="6">
    <source>
        <dbReference type="RuleBase" id="RU368091"/>
    </source>
</evidence>
<evidence type="ECO:0000259" key="7">
    <source>
        <dbReference type="Pfam" id="PF01432"/>
    </source>
</evidence>
<dbReference type="Gene3D" id="1.10.1370.20">
    <property type="entry name" value="Oligoendopeptidase f, C-terminal domain"/>
    <property type="match status" value="1"/>
</dbReference>
<comment type="caution">
    <text evidence="9">The sequence shown here is derived from an EMBL/GenBank/DDBJ whole genome shotgun (WGS) entry which is preliminary data.</text>
</comment>
<dbReference type="InterPro" id="IPR045090">
    <property type="entry name" value="Pept_M3A_M3B"/>
</dbReference>
<dbReference type="RefSeq" id="WP_055257776.1">
    <property type="nucleotide sequence ID" value="NZ_CABIXL010000002.1"/>
</dbReference>
<evidence type="ECO:0000256" key="1">
    <source>
        <dbReference type="ARBA" id="ARBA00022670"/>
    </source>
</evidence>